<dbReference type="Proteomes" id="UP000187412">
    <property type="component" value="Unassembled WGS sequence"/>
</dbReference>
<gene>
    <name evidence="2" type="ORF">BSK56_07055</name>
</gene>
<sequence length="256" mass="28879">MMDSTNKPLKTKKALWLILWAFIGGMIGYIFASGAITVPENADFSFSLVYEYDLMFALLALIVLVLLVWNVIGLSQLNAMHDEDQYSDEPMSPKEKLLGTILKVSSYNTIVTLLWLVLAFAHALGAGSPRETMQTYMLVNMISGCVTMFMAIFLQHRTLVIYNEVYPDRTLNLKSNSGKEAARELFAKMDEGEQWTVYRSAYSAYQITNVMLIAGIVLFTLYSLLFGFTPLPIVVLGIILLVQQTVYYREVAKAYK</sequence>
<keyword evidence="3" id="KW-1185">Reference proteome</keyword>
<comment type="caution">
    <text evidence="2">The sequence shown here is derived from an EMBL/GenBank/DDBJ whole genome shotgun (WGS) entry which is preliminary data.</text>
</comment>
<keyword evidence="1" id="KW-0472">Membrane</keyword>
<keyword evidence="1" id="KW-0812">Transmembrane</keyword>
<evidence type="ECO:0000256" key="1">
    <source>
        <dbReference type="SAM" id="Phobius"/>
    </source>
</evidence>
<keyword evidence="1" id="KW-1133">Transmembrane helix</keyword>
<evidence type="ECO:0000313" key="3">
    <source>
        <dbReference type="Proteomes" id="UP000187412"/>
    </source>
</evidence>
<protein>
    <recommendedName>
        <fullName evidence="4">DUF3169 domain-containing protein</fullName>
    </recommendedName>
</protein>
<feature type="transmembrane region" description="Helical" evidence="1">
    <location>
        <begin position="100"/>
        <end position="124"/>
    </location>
</feature>
<name>A0ABX3HI62_PAEBO</name>
<feature type="transmembrane region" description="Helical" evidence="1">
    <location>
        <begin position="231"/>
        <end position="248"/>
    </location>
</feature>
<feature type="transmembrane region" description="Helical" evidence="1">
    <location>
        <begin position="136"/>
        <end position="154"/>
    </location>
</feature>
<feature type="transmembrane region" description="Helical" evidence="1">
    <location>
        <begin position="207"/>
        <end position="225"/>
    </location>
</feature>
<organism evidence="2 3">
    <name type="scientific">Paenibacillus borealis</name>
    <dbReference type="NCBI Taxonomy" id="160799"/>
    <lineage>
        <taxon>Bacteria</taxon>
        <taxon>Bacillati</taxon>
        <taxon>Bacillota</taxon>
        <taxon>Bacilli</taxon>
        <taxon>Bacillales</taxon>
        <taxon>Paenibacillaceae</taxon>
        <taxon>Paenibacillus</taxon>
    </lineage>
</organism>
<evidence type="ECO:0008006" key="4">
    <source>
        <dbReference type="Google" id="ProtNLM"/>
    </source>
</evidence>
<reference evidence="2 3" key="1">
    <citation type="submission" date="2016-10" db="EMBL/GenBank/DDBJ databases">
        <title>Paenibacillus species isolates.</title>
        <authorList>
            <person name="Beno S.M."/>
        </authorList>
    </citation>
    <scope>NUCLEOTIDE SEQUENCE [LARGE SCALE GENOMIC DNA]</scope>
    <source>
        <strain evidence="2 3">FSL H7-0744</strain>
    </source>
</reference>
<dbReference type="InterPro" id="IPR021509">
    <property type="entry name" value="DUF3169"/>
</dbReference>
<proteinExistence type="predicted"/>
<feature type="transmembrane region" description="Helical" evidence="1">
    <location>
        <begin position="56"/>
        <end position="79"/>
    </location>
</feature>
<evidence type="ECO:0000313" key="2">
    <source>
        <dbReference type="EMBL" id="OMD50287.1"/>
    </source>
</evidence>
<accession>A0ABX3HI62</accession>
<dbReference type="RefSeq" id="WP_076109920.1">
    <property type="nucleotide sequence ID" value="NZ_MPTB01000007.1"/>
</dbReference>
<dbReference type="EMBL" id="MPTB01000007">
    <property type="protein sequence ID" value="OMD50287.1"/>
    <property type="molecule type" value="Genomic_DNA"/>
</dbReference>
<dbReference type="Pfam" id="PF11368">
    <property type="entry name" value="DUF3169"/>
    <property type="match status" value="1"/>
</dbReference>